<comment type="caution">
    <text evidence="3">The sequence shown here is derived from an EMBL/GenBank/DDBJ whole genome shotgun (WGS) entry which is preliminary data.</text>
</comment>
<name>A0A9P6H3J8_9MICR</name>
<keyword evidence="2" id="KW-0732">Signal</keyword>
<gene>
    <name evidence="3" type="ORF">NGRA_0458</name>
</gene>
<sequence length="585" mass="69120">MINHIYLLLLFGKILANKDKAIPLGQELEIIYDQDVNLITYHNEEERKINVEKINKDKDDAPIEHSKSLVKPKSYKSKYSKNINEANGDLIQEYGASEDKILFYIVFEKDRSNNKYYISQIKKGKYIKGQEAEDMIANYTNLLIEDYNRKVFVVGDNIENKVKLDKSIEYYELMCLDKMISSMLNTIIFYHINILDDILGSQNKDKEKYYDEINDLFISKYINSKLCSIEISNQYNSNKYEQFLLNSKDRCLKYEILNIINSLLVKDNEDFIEKLEDISNELSKEQDFELSYSWKDCIDLVNDIAQRFVSFKKASKNKRAKDENYIEKRNVQYRRQIKPKHSNGDKRTQRLMKYYKMLHNYMLLNLEKRKVELHLFYDSTVQKYQSESSKKYETFLEILREINFESKENINEYKKYSKMKLDLEIFRKYPLNQNLRVLLKEEGLKSIKVYQIVSELEDVQNFFKSFIKNQSEKKHKNSETLRSIEESLKLCSTSLEKWSEIESQNLSISDLLSEEEIKIPEDNKSVKSVKTLNSDKLGNNDNPDNSLTCNIPTSDNKNTMILVFIGTLMVFFAGLAVFACFKIYT</sequence>
<dbReference type="Proteomes" id="UP000740883">
    <property type="component" value="Unassembled WGS sequence"/>
</dbReference>
<evidence type="ECO:0000256" key="2">
    <source>
        <dbReference type="SAM" id="SignalP"/>
    </source>
</evidence>
<feature type="chain" id="PRO_5040431148" evidence="2">
    <location>
        <begin position="17"/>
        <end position="585"/>
    </location>
</feature>
<keyword evidence="1" id="KW-0812">Transmembrane</keyword>
<accession>A0A9P6H3J8</accession>
<dbReference type="AlphaFoldDB" id="A0A9P6H3J8"/>
<keyword evidence="1" id="KW-0472">Membrane</keyword>
<evidence type="ECO:0000313" key="4">
    <source>
        <dbReference type="Proteomes" id="UP000740883"/>
    </source>
</evidence>
<protein>
    <submittedName>
        <fullName evidence="3">Uncharacterized protein</fullName>
    </submittedName>
</protein>
<keyword evidence="1" id="KW-1133">Transmembrane helix</keyword>
<proteinExistence type="predicted"/>
<reference evidence="3 4" key="1">
    <citation type="journal article" date="2020" name="Genome Biol. Evol.">
        <title>Comparative genomics of strictly vertically transmitted, feminizing microsporidia endosymbionts of amphipod crustaceans.</title>
        <authorList>
            <person name="Cormier A."/>
            <person name="Chebbi M.A."/>
            <person name="Giraud I."/>
            <person name="Wattier R."/>
            <person name="Teixeira M."/>
            <person name="Gilbert C."/>
            <person name="Rigaud T."/>
            <person name="Cordaux R."/>
        </authorList>
    </citation>
    <scope>NUCLEOTIDE SEQUENCE [LARGE SCALE GENOMIC DNA]</scope>
    <source>
        <strain evidence="3 4">Ou3-Ou53</strain>
    </source>
</reference>
<feature type="signal peptide" evidence="2">
    <location>
        <begin position="1"/>
        <end position="16"/>
    </location>
</feature>
<evidence type="ECO:0000256" key="1">
    <source>
        <dbReference type="SAM" id="Phobius"/>
    </source>
</evidence>
<dbReference type="EMBL" id="SBJO01000016">
    <property type="protein sequence ID" value="KAF9764566.1"/>
    <property type="molecule type" value="Genomic_DNA"/>
</dbReference>
<keyword evidence="4" id="KW-1185">Reference proteome</keyword>
<evidence type="ECO:0000313" key="3">
    <source>
        <dbReference type="EMBL" id="KAF9764566.1"/>
    </source>
</evidence>
<organism evidence="3 4">
    <name type="scientific">Nosema granulosis</name>
    <dbReference type="NCBI Taxonomy" id="83296"/>
    <lineage>
        <taxon>Eukaryota</taxon>
        <taxon>Fungi</taxon>
        <taxon>Fungi incertae sedis</taxon>
        <taxon>Microsporidia</taxon>
        <taxon>Nosematidae</taxon>
        <taxon>Nosema</taxon>
    </lineage>
</organism>
<feature type="transmembrane region" description="Helical" evidence="1">
    <location>
        <begin position="560"/>
        <end position="581"/>
    </location>
</feature>